<dbReference type="EMBL" id="GGFL01015292">
    <property type="protein sequence ID" value="MBW79470.1"/>
    <property type="molecule type" value="Transcribed_RNA"/>
</dbReference>
<evidence type="ECO:0000256" key="1">
    <source>
        <dbReference type="SAM" id="MobiDB-lite"/>
    </source>
</evidence>
<name>A0A2M4DPH3_ANODA</name>
<feature type="region of interest" description="Disordered" evidence="1">
    <location>
        <begin position="27"/>
        <end position="69"/>
    </location>
</feature>
<evidence type="ECO:0000256" key="2">
    <source>
        <dbReference type="SAM" id="SignalP"/>
    </source>
</evidence>
<feature type="chain" id="PRO_5014798720" evidence="2">
    <location>
        <begin position="19"/>
        <end position="69"/>
    </location>
</feature>
<protein>
    <submittedName>
        <fullName evidence="3">Putative secreted protein</fullName>
    </submittedName>
</protein>
<evidence type="ECO:0000313" key="3">
    <source>
        <dbReference type="EMBL" id="MBW79470.1"/>
    </source>
</evidence>
<sequence length="69" mass="7812">MLEVDMLLWACLCVCVQQCNWRLARCFGASSSSPPPPPPRRRRRRTQCAEGAQKKKTNGARNSKPQPSR</sequence>
<accession>A0A2M4DPH3</accession>
<keyword evidence="2" id="KW-0732">Signal</keyword>
<proteinExistence type="predicted"/>
<reference evidence="3" key="1">
    <citation type="submission" date="2018-01" db="EMBL/GenBank/DDBJ databases">
        <title>An insight into the sialome of Amazonian anophelines.</title>
        <authorList>
            <person name="Ribeiro J.M."/>
            <person name="Scarpassa V."/>
            <person name="Calvo E."/>
        </authorList>
    </citation>
    <scope>NUCLEOTIDE SEQUENCE</scope>
</reference>
<organism evidence="3">
    <name type="scientific">Anopheles darlingi</name>
    <name type="common">Mosquito</name>
    <dbReference type="NCBI Taxonomy" id="43151"/>
    <lineage>
        <taxon>Eukaryota</taxon>
        <taxon>Metazoa</taxon>
        <taxon>Ecdysozoa</taxon>
        <taxon>Arthropoda</taxon>
        <taxon>Hexapoda</taxon>
        <taxon>Insecta</taxon>
        <taxon>Pterygota</taxon>
        <taxon>Neoptera</taxon>
        <taxon>Endopterygota</taxon>
        <taxon>Diptera</taxon>
        <taxon>Nematocera</taxon>
        <taxon>Culicoidea</taxon>
        <taxon>Culicidae</taxon>
        <taxon>Anophelinae</taxon>
        <taxon>Anopheles</taxon>
    </lineage>
</organism>
<feature type="compositionally biased region" description="Polar residues" evidence="1">
    <location>
        <begin position="59"/>
        <end position="69"/>
    </location>
</feature>
<dbReference type="AlphaFoldDB" id="A0A2M4DPH3"/>
<feature type="signal peptide" evidence="2">
    <location>
        <begin position="1"/>
        <end position="18"/>
    </location>
</feature>